<dbReference type="Proteomes" id="UP000661918">
    <property type="component" value="Unassembled WGS sequence"/>
</dbReference>
<dbReference type="Gene3D" id="3.40.50.300">
    <property type="entry name" value="P-loop containing nucleotide triphosphate hydrolases"/>
    <property type="match status" value="1"/>
</dbReference>
<reference evidence="3" key="1">
    <citation type="journal article" date="2019" name="Int. J. Syst. Evol. Microbiol.">
        <title>The Global Catalogue of Microorganisms (GCM) 10K type strain sequencing project: providing services to taxonomists for standard genome sequencing and annotation.</title>
        <authorList>
            <consortium name="The Broad Institute Genomics Platform"/>
            <consortium name="The Broad Institute Genome Sequencing Center for Infectious Disease"/>
            <person name="Wu L."/>
            <person name="Ma J."/>
        </authorList>
    </citation>
    <scope>NUCLEOTIDE SEQUENCE [LARGE SCALE GENOMIC DNA]</scope>
    <source>
        <strain evidence="3">JCM 15443</strain>
    </source>
</reference>
<gene>
    <name evidence="2" type="ORF">GCM10010841_22820</name>
</gene>
<dbReference type="SUPFAM" id="SSF56300">
    <property type="entry name" value="Metallo-dependent phosphatases"/>
    <property type="match status" value="1"/>
</dbReference>
<dbReference type="InterPro" id="IPR050126">
    <property type="entry name" value="Ap4A_hydrolase"/>
</dbReference>
<dbReference type="InterPro" id="IPR029052">
    <property type="entry name" value="Metallo-depent_PP-like"/>
</dbReference>
<dbReference type="PANTHER" id="PTHR42850:SF7">
    <property type="entry name" value="BIS(5'-NUCLEOSYL)-TETRAPHOSPHATASE PRPE [ASYMMETRICAL]"/>
    <property type="match status" value="1"/>
</dbReference>
<dbReference type="Gene3D" id="3.60.21.10">
    <property type="match status" value="1"/>
</dbReference>
<dbReference type="InterPro" id="IPR004843">
    <property type="entry name" value="Calcineurin-like_PHP"/>
</dbReference>
<dbReference type="CDD" id="cd07423">
    <property type="entry name" value="MPP_Prp_like"/>
    <property type="match status" value="1"/>
</dbReference>
<evidence type="ECO:0000313" key="2">
    <source>
        <dbReference type="EMBL" id="GGM13629.1"/>
    </source>
</evidence>
<comment type="caution">
    <text evidence="2">The sequence shown here is derived from an EMBL/GenBank/DDBJ whole genome shotgun (WGS) entry which is preliminary data.</text>
</comment>
<dbReference type="RefSeq" id="WP_229753054.1">
    <property type="nucleotide sequence ID" value="NZ_BMOM01000018.1"/>
</dbReference>
<dbReference type="PRINTS" id="PR00114">
    <property type="entry name" value="STPHPHTASE"/>
</dbReference>
<dbReference type="Pfam" id="PF00149">
    <property type="entry name" value="Metallophos"/>
    <property type="match status" value="1"/>
</dbReference>
<dbReference type="InterPro" id="IPR041780">
    <property type="entry name" value="MPP_PrpE-like"/>
</dbReference>
<name>A0ABQ2GUA7_9DEIO</name>
<dbReference type="EMBL" id="BMOM01000018">
    <property type="protein sequence ID" value="GGM13629.1"/>
    <property type="molecule type" value="Genomic_DNA"/>
</dbReference>
<dbReference type="Pfam" id="PF13671">
    <property type="entry name" value="AAA_33"/>
    <property type="match status" value="1"/>
</dbReference>
<dbReference type="InterPro" id="IPR027417">
    <property type="entry name" value="P-loop_NTPase"/>
</dbReference>
<dbReference type="InterPro" id="IPR006186">
    <property type="entry name" value="Ser/Thr-sp_prot-phosphatase"/>
</dbReference>
<organism evidence="2 3">
    <name type="scientific">Deinococcus aerophilus</name>
    <dbReference type="NCBI Taxonomy" id="522488"/>
    <lineage>
        <taxon>Bacteria</taxon>
        <taxon>Thermotogati</taxon>
        <taxon>Deinococcota</taxon>
        <taxon>Deinococci</taxon>
        <taxon>Deinococcales</taxon>
        <taxon>Deinococcaceae</taxon>
        <taxon>Deinococcus</taxon>
    </lineage>
</organism>
<keyword evidence="3" id="KW-1185">Reference proteome</keyword>
<proteinExistence type="predicted"/>
<dbReference type="PANTHER" id="PTHR42850">
    <property type="entry name" value="METALLOPHOSPHOESTERASE"/>
    <property type="match status" value="1"/>
</dbReference>
<evidence type="ECO:0000259" key="1">
    <source>
        <dbReference type="Pfam" id="PF00149"/>
    </source>
</evidence>
<feature type="domain" description="Calcineurin-like phosphoesterase" evidence="1">
    <location>
        <begin position="160"/>
        <end position="350"/>
    </location>
</feature>
<dbReference type="SUPFAM" id="SSF52540">
    <property type="entry name" value="P-loop containing nucleoside triphosphate hydrolases"/>
    <property type="match status" value="1"/>
</dbReference>
<evidence type="ECO:0000313" key="3">
    <source>
        <dbReference type="Proteomes" id="UP000661918"/>
    </source>
</evidence>
<protein>
    <submittedName>
        <fullName evidence="2">Serine/threonine phosphatase</fullName>
    </submittedName>
</protein>
<sequence length="415" mass="44491">MTDTLILAVPDPAVVAVIGAPLAGGSTFAARHFRPSEVLSGDFLQGLDHRLSRGERAVVDAALTRPAQRRPLLEAARTHDLPAVAVVLDLPRQVLQERAARLGRNPAPLLDSFGELRRTLGGLQKEGFEQVWVLRSQAQVEAAQLVRVPLPPDRRDLSGPFDFIGDVHGCLPELLELLNRLGYPAQGEQGRPAPGRTAVFLGDLTDRGPDSAGVLRRVMEMTASGTALCVPGNHDEKLLRALEGRGVKPLHGLGETLAQLDAAGDAFQARVRTFLGGLPDHLVLDGGRVVAAHAGLPERYHGRTSGRVRRFALYGDVDGTRDELGLPVRRDWGAGYRGQAIVVYGHTPVAAPRWVNRTVDIDTGCAFGGHLTALRYPELELVSVPARRVYVSPPRPLPLLGPAVPAPPPVLSPPA</sequence>
<accession>A0ABQ2GUA7</accession>